<proteinExistence type="predicted"/>
<evidence type="ECO:0000313" key="2">
    <source>
        <dbReference type="EMBL" id="CAE7249987.1"/>
    </source>
</evidence>
<gene>
    <name evidence="2" type="primary">HMA5</name>
    <name evidence="2" type="ORF">SNAT2548_LOCUS12240</name>
</gene>
<evidence type="ECO:0000256" key="1">
    <source>
        <dbReference type="SAM" id="MobiDB-lite"/>
    </source>
</evidence>
<dbReference type="OrthoDB" id="411277at2759"/>
<dbReference type="Proteomes" id="UP000604046">
    <property type="component" value="Unassembled WGS sequence"/>
</dbReference>
<evidence type="ECO:0000313" key="3">
    <source>
        <dbReference type="Proteomes" id="UP000604046"/>
    </source>
</evidence>
<keyword evidence="3" id="KW-1185">Reference proteome</keyword>
<protein>
    <submittedName>
        <fullName evidence="2">HMA5 protein</fullName>
    </submittedName>
</protein>
<reference evidence="2" key="1">
    <citation type="submission" date="2021-02" db="EMBL/GenBank/DDBJ databases">
        <authorList>
            <person name="Dougan E. K."/>
            <person name="Rhodes N."/>
            <person name="Thang M."/>
            <person name="Chan C."/>
        </authorList>
    </citation>
    <scope>NUCLEOTIDE SEQUENCE</scope>
</reference>
<feature type="compositionally biased region" description="Polar residues" evidence="1">
    <location>
        <begin position="9"/>
        <end position="18"/>
    </location>
</feature>
<organism evidence="2 3">
    <name type="scientific">Symbiodinium natans</name>
    <dbReference type="NCBI Taxonomy" id="878477"/>
    <lineage>
        <taxon>Eukaryota</taxon>
        <taxon>Sar</taxon>
        <taxon>Alveolata</taxon>
        <taxon>Dinophyceae</taxon>
        <taxon>Suessiales</taxon>
        <taxon>Symbiodiniaceae</taxon>
        <taxon>Symbiodinium</taxon>
    </lineage>
</organism>
<sequence length="117" mass="13118">MSIRRSSCDEANNDSIRTAAQVPVETDEDYGTALPEVTDALQGIWYMKDGGYRVGELCGQHVIWDVSWNVNPPLSRVVPLTSSTVSLQLGNVTHFGSLQLEAQPTIYWDNQHIWLKK</sequence>
<feature type="region of interest" description="Disordered" evidence="1">
    <location>
        <begin position="1"/>
        <end position="22"/>
    </location>
</feature>
<dbReference type="AlphaFoldDB" id="A0A812LUS8"/>
<name>A0A812LUS8_9DINO</name>
<dbReference type="EMBL" id="CAJNDS010001158">
    <property type="protein sequence ID" value="CAE7249987.1"/>
    <property type="molecule type" value="Genomic_DNA"/>
</dbReference>
<comment type="caution">
    <text evidence="2">The sequence shown here is derived from an EMBL/GenBank/DDBJ whole genome shotgun (WGS) entry which is preliminary data.</text>
</comment>
<accession>A0A812LUS8</accession>